<dbReference type="GO" id="GO:0000976">
    <property type="term" value="F:transcription cis-regulatory region binding"/>
    <property type="evidence" value="ECO:0007669"/>
    <property type="project" value="TreeGrafter"/>
</dbReference>
<dbReference type="InterPro" id="IPR036271">
    <property type="entry name" value="Tet_transcr_reg_TetR-rel_C_sf"/>
</dbReference>
<dbReference type="SUPFAM" id="SSF46689">
    <property type="entry name" value="Homeodomain-like"/>
    <property type="match status" value="1"/>
</dbReference>
<dbReference type="GO" id="GO:0003700">
    <property type="term" value="F:DNA-binding transcription factor activity"/>
    <property type="evidence" value="ECO:0007669"/>
    <property type="project" value="TreeGrafter"/>
</dbReference>
<protein>
    <submittedName>
        <fullName evidence="7">TetR/AcrR family transcriptional regulator</fullName>
    </submittedName>
</protein>
<evidence type="ECO:0000259" key="6">
    <source>
        <dbReference type="PROSITE" id="PS50977"/>
    </source>
</evidence>
<keyword evidence="2" id="KW-0805">Transcription regulation</keyword>
<evidence type="ECO:0000313" key="8">
    <source>
        <dbReference type="Proteomes" id="UP000582974"/>
    </source>
</evidence>
<feature type="domain" description="HTH tetR-type" evidence="6">
    <location>
        <begin position="8"/>
        <end position="68"/>
    </location>
</feature>
<keyword evidence="4" id="KW-0804">Transcription</keyword>
<evidence type="ECO:0000256" key="4">
    <source>
        <dbReference type="ARBA" id="ARBA00023163"/>
    </source>
</evidence>
<evidence type="ECO:0000256" key="5">
    <source>
        <dbReference type="PROSITE-ProRule" id="PRU00335"/>
    </source>
</evidence>
<organism evidence="7 8">
    <name type="scientific">Haloechinothrix aidingensis</name>
    <dbReference type="NCBI Taxonomy" id="2752311"/>
    <lineage>
        <taxon>Bacteria</taxon>
        <taxon>Bacillati</taxon>
        <taxon>Actinomycetota</taxon>
        <taxon>Actinomycetes</taxon>
        <taxon>Pseudonocardiales</taxon>
        <taxon>Pseudonocardiaceae</taxon>
        <taxon>Haloechinothrix</taxon>
    </lineage>
</organism>
<feature type="DNA-binding region" description="H-T-H motif" evidence="5">
    <location>
        <begin position="31"/>
        <end position="50"/>
    </location>
</feature>
<dbReference type="PANTHER" id="PTHR30055:SF151">
    <property type="entry name" value="TRANSCRIPTIONAL REGULATORY PROTEIN"/>
    <property type="match status" value="1"/>
</dbReference>
<gene>
    <name evidence="7" type="ORF">H0B56_14360</name>
</gene>
<evidence type="ECO:0000313" key="7">
    <source>
        <dbReference type="EMBL" id="MBA0126730.1"/>
    </source>
</evidence>
<dbReference type="Gene3D" id="1.10.357.10">
    <property type="entry name" value="Tetracycline Repressor, domain 2"/>
    <property type="match status" value="1"/>
</dbReference>
<reference evidence="7 8" key="1">
    <citation type="submission" date="2020-07" db="EMBL/GenBank/DDBJ databases">
        <title>Genome of Haloechinothrix sp.</title>
        <authorList>
            <person name="Tang S.-K."/>
            <person name="Yang L."/>
            <person name="Zhu W.-Y."/>
        </authorList>
    </citation>
    <scope>NUCLEOTIDE SEQUENCE [LARGE SCALE GENOMIC DNA]</scope>
    <source>
        <strain evidence="7 8">YIM 98757</strain>
    </source>
</reference>
<keyword evidence="3 5" id="KW-0238">DNA-binding</keyword>
<proteinExistence type="predicted"/>
<dbReference type="Pfam" id="PF00440">
    <property type="entry name" value="TetR_N"/>
    <property type="match status" value="1"/>
</dbReference>
<dbReference type="PANTHER" id="PTHR30055">
    <property type="entry name" value="HTH-TYPE TRANSCRIPTIONAL REGULATOR RUTR"/>
    <property type="match status" value="1"/>
</dbReference>
<evidence type="ECO:0000256" key="3">
    <source>
        <dbReference type="ARBA" id="ARBA00023125"/>
    </source>
</evidence>
<dbReference type="SUPFAM" id="SSF48498">
    <property type="entry name" value="Tetracyclin repressor-like, C-terminal domain"/>
    <property type="match status" value="1"/>
</dbReference>
<keyword evidence="8" id="KW-1185">Reference proteome</keyword>
<dbReference type="InterPro" id="IPR009057">
    <property type="entry name" value="Homeodomain-like_sf"/>
</dbReference>
<accession>A0A838ABW0</accession>
<sequence>MPRPTHPLLSREAVVATAVRVIDSEGLAACSLPRLARELSVKAPSLYHHFDDRADIMAEVARYIVWQTPIPKEQTGDWIEWFVELAVNFRRTILDHPNAAQILLEYVPRDVLSTLYDNAARRLQEANVPSHLHVMILDGVEALCLGSGLTQAMRKSGGRSQIFPAVNHDQSALAAAVTASHWTTAEEVFAEVLRNFLRGVTMSDEPARSTTPVSL</sequence>
<dbReference type="InterPro" id="IPR004111">
    <property type="entry name" value="Repressor_TetR_C"/>
</dbReference>
<dbReference type="PROSITE" id="PS50977">
    <property type="entry name" value="HTH_TETR_2"/>
    <property type="match status" value="1"/>
</dbReference>
<dbReference type="Proteomes" id="UP000582974">
    <property type="component" value="Unassembled WGS sequence"/>
</dbReference>
<dbReference type="GO" id="GO:0046677">
    <property type="term" value="P:response to antibiotic"/>
    <property type="evidence" value="ECO:0007669"/>
    <property type="project" value="InterPro"/>
</dbReference>
<dbReference type="InterPro" id="IPR003012">
    <property type="entry name" value="Tet_transcr_reg_TetR"/>
</dbReference>
<dbReference type="PRINTS" id="PR00400">
    <property type="entry name" value="TETREPRESSOR"/>
</dbReference>
<dbReference type="EMBL" id="JACCKD010000005">
    <property type="protein sequence ID" value="MBA0126730.1"/>
    <property type="molecule type" value="Genomic_DNA"/>
</dbReference>
<dbReference type="AlphaFoldDB" id="A0A838ABW0"/>
<comment type="caution">
    <text evidence="7">The sequence shown here is derived from an EMBL/GenBank/DDBJ whole genome shotgun (WGS) entry which is preliminary data.</text>
</comment>
<dbReference type="Pfam" id="PF02909">
    <property type="entry name" value="TetR_C_1"/>
    <property type="match status" value="1"/>
</dbReference>
<evidence type="ECO:0000256" key="1">
    <source>
        <dbReference type="ARBA" id="ARBA00022491"/>
    </source>
</evidence>
<evidence type="ECO:0000256" key="2">
    <source>
        <dbReference type="ARBA" id="ARBA00023015"/>
    </source>
</evidence>
<dbReference type="InterPro" id="IPR050109">
    <property type="entry name" value="HTH-type_TetR-like_transc_reg"/>
</dbReference>
<keyword evidence="1" id="KW-0678">Repressor</keyword>
<dbReference type="GO" id="GO:0045892">
    <property type="term" value="P:negative regulation of DNA-templated transcription"/>
    <property type="evidence" value="ECO:0007669"/>
    <property type="project" value="InterPro"/>
</dbReference>
<dbReference type="InterPro" id="IPR001647">
    <property type="entry name" value="HTH_TetR"/>
</dbReference>
<name>A0A838ABW0_9PSEU</name>